<evidence type="ECO:0000256" key="7">
    <source>
        <dbReference type="PROSITE-ProRule" id="PRU00352"/>
    </source>
</evidence>
<dbReference type="InterPro" id="IPR036352">
    <property type="entry name" value="Semap_dom_sf"/>
</dbReference>
<keyword evidence="4" id="KW-0524">Neurogenesis</keyword>
<dbReference type="GO" id="GO:0001755">
    <property type="term" value="P:neural crest cell migration"/>
    <property type="evidence" value="ECO:0007669"/>
    <property type="project" value="TreeGrafter"/>
</dbReference>
<evidence type="ECO:0000259" key="8">
    <source>
        <dbReference type="PROSITE" id="PS51004"/>
    </source>
</evidence>
<dbReference type="SUPFAM" id="SSF101912">
    <property type="entry name" value="Sema domain"/>
    <property type="match status" value="1"/>
</dbReference>
<keyword evidence="6" id="KW-0393">Immunoglobulin domain</keyword>
<gene>
    <name evidence="9" type="ORF">UY3_08133</name>
</gene>
<evidence type="ECO:0000313" key="9">
    <source>
        <dbReference type="EMBL" id="EMP34715.1"/>
    </source>
</evidence>
<keyword evidence="1" id="KW-0217">Developmental protein</keyword>
<dbReference type="GO" id="GO:0008045">
    <property type="term" value="P:motor neuron axon guidance"/>
    <property type="evidence" value="ECO:0007669"/>
    <property type="project" value="TreeGrafter"/>
</dbReference>
<evidence type="ECO:0000256" key="5">
    <source>
        <dbReference type="ARBA" id="ARBA00023180"/>
    </source>
</evidence>
<dbReference type="GO" id="GO:0071526">
    <property type="term" value="P:semaphorin-plexin signaling pathway"/>
    <property type="evidence" value="ECO:0007669"/>
    <property type="project" value="TreeGrafter"/>
</dbReference>
<dbReference type="PANTHER" id="PTHR11036">
    <property type="entry name" value="SEMAPHORIN"/>
    <property type="match status" value="1"/>
</dbReference>
<evidence type="ECO:0000256" key="4">
    <source>
        <dbReference type="ARBA" id="ARBA00022902"/>
    </source>
</evidence>
<proteinExistence type="predicted"/>
<keyword evidence="5" id="KW-0325">Glycoprotein</keyword>
<dbReference type="STRING" id="8469.M7BGG9"/>
<accession>M7BGG9</accession>
<keyword evidence="3" id="KW-0221">Differentiation</keyword>
<dbReference type="Proteomes" id="UP000031443">
    <property type="component" value="Unassembled WGS sequence"/>
</dbReference>
<dbReference type="GO" id="GO:0098978">
    <property type="term" value="C:glutamatergic synapse"/>
    <property type="evidence" value="ECO:0007669"/>
    <property type="project" value="TreeGrafter"/>
</dbReference>
<evidence type="ECO:0000313" key="10">
    <source>
        <dbReference type="Proteomes" id="UP000031443"/>
    </source>
</evidence>
<dbReference type="SMART" id="SM00630">
    <property type="entry name" value="Sema"/>
    <property type="match status" value="1"/>
</dbReference>
<name>M7BGG9_CHEMY</name>
<dbReference type="PROSITE" id="PS51004">
    <property type="entry name" value="SEMA"/>
    <property type="match status" value="1"/>
</dbReference>
<sequence>MQRSGEKPAVLPNAICLVPENSFYQYCGSKNSDSEVDHSQLFHLCRNALLWLVGYSANSFYCSIKAPSGMCTCTLCSHRGLPYGAFMWASSSCPVTAVNGSANRSSLWPRFTTPGQWGLQEGRPAHPLAHTASRGPHWPGVVNRGQRELRLAEPVDAAGTGNKTAHKVLSTAFQILTDVSHLSMMKQEMLETNNVITFNGLANSSNYHTFLLDEERSRLYVGAKDHIFSFNLVNIKEYQKIFWPVSHTRRDECKWAGKDILKECANFIKVLKAYNQTHLYACGTGAFHPVCTYIEIGRHPEKMIAFHASEMWEWGQSRTLMALETIQMAQEDDQILTYLGPYTCLHADNFLFSPHQQFGCLICHVTTDFLIRASQIILLMGITETPGKGAKEETLDMLVEVLSMEAIQGLDIVNRVVQIVLC</sequence>
<keyword evidence="10" id="KW-1185">Reference proteome</keyword>
<evidence type="ECO:0000256" key="3">
    <source>
        <dbReference type="ARBA" id="ARBA00022782"/>
    </source>
</evidence>
<dbReference type="GO" id="GO:0030215">
    <property type="term" value="F:semaphorin receptor binding"/>
    <property type="evidence" value="ECO:0007669"/>
    <property type="project" value="InterPro"/>
</dbReference>
<dbReference type="InterPro" id="IPR001627">
    <property type="entry name" value="Semap_dom"/>
</dbReference>
<dbReference type="GO" id="GO:0030424">
    <property type="term" value="C:axon"/>
    <property type="evidence" value="ECO:0007669"/>
    <property type="project" value="TreeGrafter"/>
</dbReference>
<evidence type="ECO:0000256" key="1">
    <source>
        <dbReference type="ARBA" id="ARBA00022473"/>
    </source>
</evidence>
<evidence type="ECO:0000256" key="2">
    <source>
        <dbReference type="ARBA" id="ARBA00022729"/>
    </source>
</evidence>
<keyword evidence="2" id="KW-0732">Signal</keyword>
<feature type="domain" description="Sema" evidence="8">
    <location>
        <begin position="181"/>
        <end position="422"/>
    </location>
</feature>
<dbReference type="InterPro" id="IPR015943">
    <property type="entry name" value="WD40/YVTN_repeat-like_dom_sf"/>
</dbReference>
<comment type="caution">
    <text evidence="7">Lacks conserved residue(s) required for the propagation of feature annotation.</text>
</comment>
<dbReference type="Gene3D" id="2.130.10.10">
    <property type="entry name" value="YVTN repeat-like/Quinoprotein amine dehydrogenase"/>
    <property type="match status" value="1"/>
</dbReference>
<dbReference type="GO" id="GO:0005886">
    <property type="term" value="C:plasma membrane"/>
    <property type="evidence" value="ECO:0007669"/>
    <property type="project" value="TreeGrafter"/>
</dbReference>
<dbReference type="GO" id="GO:0005615">
    <property type="term" value="C:extracellular space"/>
    <property type="evidence" value="ECO:0007669"/>
    <property type="project" value="TreeGrafter"/>
</dbReference>
<dbReference type="GO" id="GO:0030335">
    <property type="term" value="P:positive regulation of cell migration"/>
    <property type="evidence" value="ECO:0007669"/>
    <property type="project" value="TreeGrafter"/>
</dbReference>
<dbReference type="EMBL" id="KB531910">
    <property type="protein sequence ID" value="EMP34715.1"/>
    <property type="molecule type" value="Genomic_DNA"/>
</dbReference>
<dbReference type="AlphaFoldDB" id="M7BGG9"/>
<dbReference type="GO" id="GO:0038191">
    <property type="term" value="F:neuropilin binding"/>
    <property type="evidence" value="ECO:0007669"/>
    <property type="project" value="TreeGrafter"/>
</dbReference>
<dbReference type="GO" id="GO:0045499">
    <property type="term" value="F:chemorepellent activity"/>
    <property type="evidence" value="ECO:0007669"/>
    <property type="project" value="TreeGrafter"/>
</dbReference>
<organism evidence="9 10">
    <name type="scientific">Chelonia mydas</name>
    <name type="common">Green sea-turtle</name>
    <name type="synonym">Chelonia agassizi</name>
    <dbReference type="NCBI Taxonomy" id="8469"/>
    <lineage>
        <taxon>Eukaryota</taxon>
        <taxon>Metazoa</taxon>
        <taxon>Chordata</taxon>
        <taxon>Craniata</taxon>
        <taxon>Vertebrata</taxon>
        <taxon>Euteleostomi</taxon>
        <taxon>Archelosauria</taxon>
        <taxon>Testudinata</taxon>
        <taxon>Testudines</taxon>
        <taxon>Cryptodira</taxon>
        <taxon>Durocryptodira</taxon>
        <taxon>Americhelydia</taxon>
        <taxon>Chelonioidea</taxon>
        <taxon>Cheloniidae</taxon>
        <taxon>Chelonia</taxon>
    </lineage>
</organism>
<evidence type="ECO:0000256" key="6">
    <source>
        <dbReference type="ARBA" id="ARBA00023319"/>
    </source>
</evidence>
<protein>
    <submittedName>
        <fullName evidence="9">Semaphorin-3A</fullName>
    </submittedName>
</protein>
<dbReference type="InterPro" id="IPR027231">
    <property type="entry name" value="Semaphorin"/>
</dbReference>
<reference evidence="10" key="1">
    <citation type="journal article" date="2013" name="Nat. Genet.">
        <title>The draft genomes of soft-shell turtle and green sea turtle yield insights into the development and evolution of the turtle-specific body plan.</title>
        <authorList>
            <person name="Wang Z."/>
            <person name="Pascual-Anaya J."/>
            <person name="Zadissa A."/>
            <person name="Li W."/>
            <person name="Niimura Y."/>
            <person name="Huang Z."/>
            <person name="Li C."/>
            <person name="White S."/>
            <person name="Xiong Z."/>
            <person name="Fang D."/>
            <person name="Wang B."/>
            <person name="Ming Y."/>
            <person name="Chen Y."/>
            <person name="Zheng Y."/>
            <person name="Kuraku S."/>
            <person name="Pignatelli M."/>
            <person name="Herrero J."/>
            <person name="Beal K."/>
            <person name="Nozawa M."/>
            <person name="Li Q."/>
            <person name="Wang J."/>
            <person name="Zhang H."/>
            <person name="Yu L."/>
            <person name="Shigenobu S."/>
            <person name="Wang J."/>
            <person name="Liu J."/>
            <person name="Flicek P."/>
            <person name="Searle S."/>
            <person name="Wang J."/>
            <person name="Kuratani S."/>
            <person name="Yin Y."/>
            <person name="Aken B."/>
            <person name="Zhang G."/>
            <person name="Irie N."/>
        </authorList>
    </citation>
    <scope>NUCLEOTIDE SEQUENCE [LARGE SCALE GENOMIC DNA]</scope>
</reference>
<dbReference type="PANTHER" id="PTHR11036:SF23">
    <property type="entry name" value="SEMAPHORIN-3A"/>
    <property type="match status" value="1"/>
</dbReference>